<accession>A0ABS6MCW7</accession>
<sequence length="377" mass="41006">MKKLFISLILLLLIGSALYFLNRPDPVGVRLYSVETGTVEQIAANSRAGTVKACRRSRLSMPQGGRVERLLVDEGDHVEQGQPLLELWNADRKARLEEVAATLKAREIQAASACHTAALAQREARRAESLAKNRLASEELIDQRQTEARRSALACEQAQAMTEQARATLKLHQVLLDDTILKAPFAGVVAEVNGEIGEYVTPSPPGVATPPAVDLIDDDCLYVRAPIDEVEAARLAVGQPVRITLDAFRGRSFVGELIRIAPFVSELEKQARTVDVDVRFTPPPNDAHLLVGYSADIEVIIERRDAVLRIPTETLLQGNRVLHFDAAGQTLEAVAVETGLGNWSWTQIQGGLDAGDRILQSLDTEGAEAGARVVPLP</sequence>
<dbReference type="NCBIfam" id="TIGR01730">
    <property type="entry name" value="RND_mfp"/>
    <property type="match status" value="1"/>
</dbReference>
<dbReference type="PANTHER" id="PTHR30469">
    <property type="entry name" value="MULTIDRUG RESISTANCE PROTEIN MDTA"/>
    <property type="match status" value="1"/>
</dbReference>
<dbReference type="Proteomes" id="UP000755551">
    <property type="component" value="Unassembled WGS sequence"/>
</dbReference>
<dbReference type="RefSeq" id="WP_217335534.1">
    <property type="nucleotide sequence ID" value="NZ_JAHQZT010000016.1"/>
</dbReference>
<dbReference type="Pfam" id="PF25954">
    <property type="entry name" value="Beta-barrel_RND_2"/>
    <property type="match status" value="1"/>
</dbReference>
<proteinExistence type="inferred from homology"/>
<name>A0ABS6MCW7_9GAMM</name>
<comment type="caution">
    <text evidence="3">The sequence shown here is derived from an EMBL/GenBank/DDBJ whole genome shotgun (WGS) entry which is preliminary data.</text>
</comment>
<comment type="similarity">
    <text evidence="1">Belongs to the membrane fusion protein (MFP) (TC 8.A.1) family.</text>
</comment>
<organism evidence="3 4">
    <name type="scientific">Marinobacterium weihaiense</name>
    <dbReference type="NCBI Taxonomy" id="2851016"/>
    <lineage>
        <taxon>Bacteria</taxon>
        <taxon>Pseudomonadati</taxon>
        <taxon>Pseudomonadota</taxon>
        <taxon>Gammaproteobacteria</taxon>
        <taxon>Oceanospirillales</taxon>
        <taxon>Oceanospirillaceae</taxon>
        <taxon>Marinobacterium</taxon>
    </lineage>
</organism>
<reference evidence="3 4" key="1">
    <citation type="submission" date="2021-06" db="EMBL/GenBank/DDBJ databases">
        <title>Bacterium isolated from marine sediment.</title>
        <authorList>
            <person name="Zhu K.-L."/>
            <person name="Du Z.-J."/>
            <person name="Liang Q.-Y."/>
        </authorList>
    </citation>
    <scope>NUCLEOTIDE SEQUENCE [LARGE SCALE GENOMIC DNA]</scope>
    <source>
        <strain evidence="3 4">A346</strain>
    </source>
</reference>
<dbReference type="InterPro" id="IPR058792">
    <property type="entry name" value="Beta-barrel_RND_2"/>
</dbReference>
<evidence type="ECO:0000313" key="4">
    <source>
        <dbReference type="Proteomes" id="UP000755551"/>
    </source>
</evidence>
<dbReference type="EMBL" id="JAHQZT010000016">
    <property type="protein sequence ID" value="MBV0934130.1"/>
    <property type="molecule type" value="Genomic_DNA"/>
</dbReference>
<evidence type="ECO:0000259" key="2">
    <source>
        <dbReference type="Pfam" id="PF25954"/>
    </source>
</evidence>
<evidence type="ECO:0000313" key="3">
    <source>
        <dbReference type="EMBL" id="MBV0934130.1"/>
    </source>
</evidence>
<gene>
    <name evidence="3" type="ORF">KTN04_12345</name>
</gene>
<evidence type="ECO:0000256" key="1">
    <source>
        <dbReference type="ARBA" id="ARBA00009477"/>
    </source>
</evidence>
<feature type="domain" description="CusB-like beta-barrel" evidence="2">
    <location>
        <begin position="223"/>
        <end position="294"/>
    </location>
</feature>
<keyword evidence="4" id="KW-1185">Reference proteome</keyword>
<dbReference type="InterPro" id="IPR006143">
    <property type="entry name" value="RND_pump_MFP"/>
</dbReference>
<dbReference type="PANTHER" id="PTHR30469:SF15">
    <property type="entry name" value="HLYD FAMILY OF SECRETION PROTEINS"/>
    <property type="match status" value="1"/>
</dbReference>
<protein>
    <submittedName>
        <fullName evidence="3">Efflux RND transporter periplasmic adaptor subunit</fullName>
    </submittedName>
</protein>